<dbReference type="GO" id="GO:0016787">
    <property type="term" value="F:hydrolase activity"/>
    <property type="evidence" value="ECO:0007669"/>
    <property type="project" value="UniProtKB-KW"/>
</dbReference>
<evidence type="ECO:0000256" key="2">
    <source>
        <dbReference type="SAM" id="MobiDB-lite"/>
    </source>
</evidence>
<reference evidence="5 6" key="1">
    <citation type="submission" date="2023-10" db="EMBL/GenBank/DDBJ databases">
        <title>Whole Genome based description of the genera Actinobaculum and Actinotignum reveals a complex phylogenetic relationship within the species included in the genus Actinotignum.</title>
        <authorList>
            <person name="Jensen C.S."/>
            <person name="Dargis R."/>
            <person name="Kemp M."/>
            <person name="Christensen J.J."/>
        </authorList>
    </citation>
    <scope>NUCLEOTIDE SEQUENCE [LARGE SCALE GENOMIC DNA]</scope>
    <source>
        <strain evidence="5 6">SLA_B089</strain>
    </source>
</reference>
<proteinExistence type="predicted"/>
<evidence type="ECO:0000256" key="1">
    <source>
        <dbReference type="ARBA" id="ARBA00022801"/>
    </source>
</evidence>
<dbReference type="Gene3D" id="3.40.50.1820">
    <property type="entry name" value="alpha/beta hydrolase"/>
    <property type="match status" value="2"/>
</dbReference>
<keyword evidence="1 5" id="KW-0378">Hydrolase</keyword>
<sequence length="589" mass="63159">MRHSALSYSVSGAPIEGTIVAFHGVTDCAASLHSLAAHYGRDYRVVLCDLLGHGLSARFAKDDLADPFAALVATAADVVVRAAAGTPSRQVLLMGHSLGGAVAAHIAAAHPTLIAGLVLEDPALLTPEQVQTYREAAESLGKTQERVREYLPEAIASLRESYTTWTPSEYAGWAQGKTEVDLDFIATGVVGRPGREVLSQLRMPTLLVTGDADDVLFGTTGIEALAEHRNPQLRGVLIPHSTHTVRRDQESAFYAAADPFLAECAKAQVRPQPYLDPQLTPLLAGVPEQTTWDTPAMRAEGEALLGAEPELPAGIRREIVVENGLELRIFHPDSTTTPQPRVVLSLHGGGYVAGRARYDDARNAEIAQMSGATVVVPDYRLAPEHPFPAAVDDCRAALKFIARVFPDAPVLIFGDSAGAGLADQVLRFAPPEELAGLCGVVALEPCVSPRLDTLSYRTYRDGPVWTREAAAAAWSAYVGDSGYRAEPIRAGSGPYTGLPMFLVVNPVDPLRDEGLDWARDLMDAGAAVELHMYPGTFHGMLSAPGTDVWTQVRTRMSEFIAAAFAKPRPTSQLSTHELSTSTIERQNNE</sequence>
<dbReference type="PANTHER" id="PTHR48081:SF8">
    <property type="entry name" value="ALPHA_BETA HYDROLASE FOLD-3 DOMAIN-CONTAINING PROTEIN-RELATED"/>
    <property type="match status" value="1"/>
</dbReference>
<dbReference type="InterPro" id="IPR050300">
    <property type="entry name" value="GDXG_lipolytic_enzyme"/>
</dbReference>
<organism evidence="5 6">
    <name type="scientific">Actinotignum timonense</name>
    <dbReference type="NCBI Taxonomy" id="1870995"/>
    <lineage>
        <taxon>Bacteria</taxon>
        <taxon>Bacillati</taxon>
        <taxon>Actinomycetota</taxon>
        <taxon>Actinomycetes</taxon>
        <taxon>Actinomycetales</taxon>
        <taxon>Actinomycetaceae</taxon>
        <taxon>Actinotignum</taxon>
    </lineage>
</organism>
<dbReference type="Proteomes" id="UP001284901">
    <property type="component" value="Unassembled WGS sequence"/>
</dbReference>
<name>A0ABU5GCV0_9ACTO</name>
<protein>
    <submittedName>
        <fullName evidence="5">Alpha/beta fold hydrolase</fullName>
    </submittedName>
</protein>
<feature type="domain" description="Alpha/beta hydrolase fold-3" evidence="3">
    <location>
        <begin position="343"/>
        <end position="541"/>
    </location>
</feature>
<dbReference type="InterPro" id="IPR000073">
    <property type="entry name" value="AB_hydrolase_1"/>
</dbReference>
<dbReference type="RefSeq" id="WP_087069710.1">
    <property type="nucleotide sequence ID" value="NZ_CAUPFC010000021.1"/>
</dbReference>
<dbReference type="SUPFAM" id="SSF53474">
    <property type="entry name" value="alpha/beta-Hydrolases"/>
    <property type="match status" value="2"/>
</dbReference>
<feature type="region of interest" description="Disordered" evidence="2">
    <location>
        <begin position="570"/>
        <end position="589"/>
    </location>
</feature>
<dbReference type="EMBL" id="JAWNFY010000007">
    <property type="protein sequence ID" value="MDY5146042.1"/>
    <property type="molecule type" value="Genomic_DNA"/>
</dbReference>
<dbReference type="Pfam" id="PF07859">
    <property type="entry name" value="Abhydrolase_3"/>
    <property type="match status" value="1"/>
</dbReference>
<dbReference type="InterPro" id="IPR013094">
    <property type="entry name" value="AB_hydrolase_3"/>
</dbReference>
<evidence type="ECO:0000313" key="6">
    <source>
        <dbReference type="Proteomes" id="UP001284901"/>
    </source>
</evidence>
<keyword evidence="6" id="KW-1185">Reference proteome</keyword>
<evidence type="ECO:0000259" key="4">
    <source>
        <dbReference type="Pfam" id="PF12146"/>
    </source>
</evidence>
<accession>A0ABU5GCV0</accession>
<evidence type="ECO:0000313" key="5">
    <source>
        <dbReference type="EMBL" id="MDY5146042.1"/>
    </source>
</evidence>
<feature type="domain" description="Serine aminopeptidase S33" evidence="4">
    <location>
        <begin position="15"/>
        <end position="249"/>
    </location>
</feature>
<dbReference type="InterPro" id="IPR022742">
    <property type="entry name" value="Hydrolase_4"/>
</dbReference>
<evidence type="ECO:0000259" key="3">
    <source>
        <dbReference type="Pfam" id="PF07859"/>
    </source>
</evidence>
<dbReference type="PANTHER" id="PTHR48081">
    <property type="entry name" value="AB HYDROLASE SUPERFAMILY PROTEIN C4A8.06C"/>
    <property type="match status" value="1"/>
</dbReference>
<dbReference type="Pfam" id="PF12146">
    <property type="entry name" value="Hydrolase_4"/>
    <property type="match status" value="1"/>
</dbReference>
<dbReference type="InterPro" id="IPR029058">
    <property type="entry name" value="AB_hydrolase_fold"/>
</dbReference>
<gene>
    <name evidence="5" type="ORF">R6P33_03240</name>
</gene>
<dbReference type="PRINTS" id="PR00111">
    <property type="entry name" value="ABHYDROLASE"/>
</dbReference>
<dbReference type="GeneID" id="92813021"/>
<comment type="caution">
    <text evidence="5">The sequence shown here is derived from an EMBL/GenBank/DDBJ whole genome shotgun (WGS) entry which is preliminary data.</text>
</comment>